<name>A0A1F5N9V8_9BACT</name>
<dbReference type="InterPro" id="IPR004276">
    <property type="entry name" value="GlycoTrans_28_N"/>
</dbReference>
<feature type="domain" description="Glycosyl transferase family 28 C-terminal" evidence="5">
    <location>
        <begin position="200"/>
        <end position="297"/>
    </location>
</feature>
<feature type="compositionally biased region" description="Basic and acidic residues" evidence="3">
    <location>
        <begin position="295"/>
        <end position="310"/>
    </location>
</feature>
<feature type="domain" description="Glycosyltransferase family 28 N-terminal" evidence="4">
    <location>
        <begin position="4"/>
        <end position="143"/>
    </location>
</feature>
<keyword evidence="2" id="KW-0808">Transferase</keyword>
<dbReference type="Pfam" id="PF04101">
    <property type="entry name" value="Glyco_tran_28_C"/>
    <property type="match status" value="1"/>
</dbReference>
<dbReference type="EMBL" id="MFEG01000070">
    <property type="protein sequence ID" value="OGE74481.1"/>
    <property type="molecule type" value="Genomic_DNA"/>
</dbReference>
<sequence length="310" mass="33776">MRMLFVGGGTGGPTAPLIAVAESLRERFPKAEFVFLGTRRALDDKFIAQAAFPIVYRTIPAGKWRRPFSLKNIFDAFKTFLGFCKAFFYLGRFRPDVVFGAGSYAQVPVAYAAYLRGIPVVIHQPDFRLLLSTRLVAPIATAITVSFSHTAQGIGTGSGLLAKYPKSKVHVTGNPVRAGILGGSIGEARRIFSLNDRYPTVLVMGGGTGARRLNEIIQESLPELTKYVQIIHLTGGRTAGKTPKMEHYHAYDFLAADLKHAFAAADLVISRAGMGTISELGRLGKVSLLVPLPDSPRRGSEDRQSNQRRL</sequence>
<dbReference type="GO" id="GO:0005975">
    <property type="term" value="P:carbohydrate metabolic process"/>
    <property type="evidence" value="ECO:0007669"/>
    <property type="project" value="InterPro"/>
</dbReference>
<organism evidence="6 7">
    <name type="scientific">Candidatus Doudnabacteria bacterium RIFCSPHIGHO2_01_52_17</name>
    <dbReference type="NCBI Taxonomy" id="1817820"/>
    <lineage>
        <taxon>Bacteria</taxon>
        <taxon>Candidatus Doudnaibacteriota</taxon>
    </lineage>
</organism>
<evidence type="ECO:0000259" key="4">
    <source>
        <dbReference type="Pfam" id="PF03033"/>
    </source>
</evidence>
<dbReference type="CDD" id="cd03785">
    <property type="entry name" value="GT28_MurG"/>
    <property type="match status" value="1"/>
</dbReference>
<dbReference type="PANTHER" id="PTHR21015">
    <property type="entry name" value="UDP-N-ACETYLGLUCOSAMINE--N-ACETYLMURAMYL-(PENTAPEPTIDE) PYROPHOSPHORYL-UNDECAPRENOL N-ACETYLGLUCOSAMINE TRANSFERASE 1"/>
    <property type="match status" value="1"/>
</dbReference>
<evidence type="ECO:0000313" key="7">
    <source>
        <dbReference type="Proteomes" id="UP000176547"/>
    </source>
</evidence>
<gene>
    <name evidence="6" type="ORF">A3K06_02870</name>
</gene>
<reference evidence="6 7" key="1">
    <citation type="journal article" date="2016" name="Nat. Commun.">
        <title>Thousands of microbial genomes shed light on interconnected biogeochemical processes in an aquifer system.</title>
        <authorList>
            <person name="Anantharaman K."/>
            <person name="Brown C.T."/>
            <person name="Hug L.A."/>
            <person name="Sharon I."/>
            <person name="Castelle C.J."/>
            <person name="Probst A.J."/>
            <person name="Thomas B.C."/>
            <person name="Singh A."/>
            <person name="Wilkins M.J."/>
            <person name="Karaoz U."/>
            <person name="Brodie E.L."/>
            <person name="Williams K.H."/>
            <person name="Hubbard S.S."/>
            <person name="Banfield J.F."/>
        </authorList>
    </citation>
    <scope>NUCLEOTIDE SEQUENCE [LARGE SCALE GENOMIC DNA]</scope>
</reference>
<evidence type="ECO:0000259" key="5">
    <source>
        <dbReference type="Pfam" id="PF04101"/>
    </source>
</evidence>
<dbReference type="PANTHER" id="PTHR21015:SF22">
    <property type="entry name" value="GLYCOSYLTRANSFERASE"/>
    <property type="match status" value="1"/>
</dbReference>
<dbReference type="Proteomes" id="UP000176547">
    <property type="component" value="Unassembled WGS sequence"/>
</dbReference>
<evidence type="ECO:0000256" key="2">
    <source>
        <dbReference type="ARBA" id="ARBA00022679"/>
    </source>
</evidence>
<keyword evidence="1" id="KW-0328">Glycosyltransferase</keyword>
<comment type="caution">
    <text evidence="6">The sequence shown here is derived from an EMBL/GenBank/DDBJ whole genome shotgun (WGS) entry which is preliminary data.</text>
</comment>
<evidence type="ECO:0008006" key="8">
    <source>
        <dbReference type="Google" id="ProtNLM"/>
    </source>
</evidence>
<evidence type="ECO:0000256" key="1">
    <source>
        <dbReference type="ARBA" id="ARBA00022676"/>
    </source>
</evidence>
<dbReference type="InterPro" id="IPR007235">
    <property type="entry name" value="Glyco_trans_28_C"/>
</dbReference>
<proteinExistence type="predicted"/>
<dbReference type="Pfam" id="PF03033">
    <property type="entry name" value="Glyco_transf_28"/>
    <property type="match status" value="1"/>
</dbReference>
<evidence type="ECO:0000313" key="6">
    <source>
        <dbReference type="EMBL" id="OGE74481.1"/>
    </source>
</evidence>
<dbReference type="AlphaFoldDB" id="A0A1F5N9V8"/>
<accession>A0A1F5N9V8</accession>
<dbReference type="GO" id="GO:1901137">
    <property type="term" value="P:carbohydrate derivative biosynthetic process"/>
    <property type="evidence" value="ECO:0007669"/>
    <property type="project" value="UniProtKB-ARBA"/>
</dbReference>
<dbReference type="Gene3D" id="3.40.50.2000">
    <property type="entry name" value="Glycogen Phosphorylase B"/>
    <property type="match status" value="2"/>
</dbReference>
<evidence type="ECO:0000256" key="3">
    <source>
        <dbReference type="SAM" id="MobiDB-lite"/>
    </source>
</evidence>
<feature type="region of interest" description="Disordered" evidence="3">
    <location>
        <begin position="291"/>
        <end position="310"/>
    </location>
</feature>
<dbReference type="GO" id="GO:0016758">
    <property type="term" value="F:hexosyltransferase activity"/>
    <property type="evidence" value="ECO:0007669"/>
    <property type="project" value="InterPro"/>
</dbReference>
<dbReference type="SUPFAM" id="SSF53756">
    <property type="entry name" value="UDP-Glycosyltransferase/glycogen phosphorylase"/>
    <property type="match status" value="1"/>
</dbReference>
<protein>
    <recommendedName>
        <fullName evidence="8">Undecaprenyldiphospho-muramoylpentapeptide beta-N-acetylglucosaminyltransferase</fullName>
    </recommendedName>
</protein>